<evidence type="ECO:0000256" key="5">
    <source>
        <dbReference type="ARBA" id="ARBA00022737"/>
    </source>
</evidence>
<dbReference type="FunFam" id="3.30.160.60:FF:000163">
    <property type="entry name" value="transcriptional repressor protein YY1"/>
    <property type="match status" value="1"/>
</dbReference>
<dbReference type="GO" id="GO:0000981">
    <property type="term" value="F:DNA-binding transcription factor activity, RNA polymerase II-specific"/>
    <property type="evidence" value="ECO:0007669"/>
    <property type="project" value="TreeGrafter"/>
</dbReference>
<organism evidence="16 17">
    <name type="scientific">Xenopus laevis</name>
    <name type="common">African clawed frog</name>
    <dbReference type="NCBI Taxonomy" id="8355"/>
    <lineage>
        <taxon>Eukaryota</taxon>
        <taxon>Metazoa</taxon>
        <taxon>Chordata</taxon>
        <taxon>Craniata</taxon>
        <taxon>Vertebrata</taxon>
        <taxon>Euteleostomi</taxon>
        <taxon>Amphibia</taxon>
        <taxon>Batrachia</taxon>
        <taxon>Anura</taxon>
        <taxon>Pipoidea</taxon>
        <taxon>Pipidae</taxon>
        <taxon>Xenopodinae</taxon>
        <taxon>Xenopus</taxon>
        <taxon>Xenopus</taxon>
    </lineage>
</organism>
<dbReference type="SUPFAM" id="SSF57667">
    <property type="entry name" value="beta-beta-alpha zinc fingers"/>
    <property type="match status" value="3"/>
</dbReference>
<keyword evidence="8" id="KW-0805">Transcription regulation</keyword>
<dbReference type="Gene3D" id="3.30.160.60">
    <property type="entry name" value="Classic Zinc Finger"/>
    <property type="match status" value="4"/>
</dbReference>
<dbReference type="GO" id="GO:0000785">
    <property type="term" value="C:chromatin"/>
    <property type="evidence" value="ECO:0007669"/>
    <property type="project" value="TreeGrafter"/>
</dbReference>
<accession>A0A974C204</accession>
<dbReference type="InterPro" id="IPR017114">
    <property type="entry name" value="YY1-like"/>
</dbReference>
<evidence type="ECO:0000256" key="11">
    <source>
        <dbReference type="ARBA" id="ARBA00023163"/>
    </source>
</evidence>
<dbReference type="PIRSF" id="PIRSF037113">
    <property type="entry name" value="TF_Yin_yang"/>
    <property type="match status" value="1"/>
</dbReference>
<evidence type="ECO:0000256" key="3">
    <source>
        <dbReference type="ARBA" id="ARBA00022491"/>
    </source>
</evidence>
<dbReference type="OMA" id="DAGGRKW"/>
<dbReference type="PROSITE" id="PS00028">
    <property type="entry name" value="ZINC_FINGER_C2H2_1"/>
    <property type="match status" value="3"/>
</dbReference>
<feature type="domain" description="C2H2-type" evidence="15">
    <location>
        <begin position="283"/>
        <end position="310"/>
    </location>
</feature>
<dbReference type="GO" id="GO:0000978">
    <property type="term" value="F:RNA polymerase II cis-regulatory region sequence-specific DNA binding"/>
    <property type="evidence" value="ECO:0007669"/>
    <property type="project" value="TreeGrafter"/>
</dbReference>
<evidence type="ECO:0000256" key="13">
    <source>
        <dbReference type="PROSITE-ProRule" id="PRU00042"/>
    </source>
</evidence>
<protein>
    <recommendedName>
        <fullName evidence="15">C2H2-type domain-containing protein</fullName>
    </recommendedName>
</protein>
<dbReference type="PANTHER" id="PTHR14003">
    <property type="entry name" value="TRANSCRIPTIONAL REPRESSOR PROTEIN YY"/>
    <property type="match status" value="1"/>
</dbReference>
<feature type="domain" description="C2H2-type" evidence="15">
    <location>
        <begin position="254"/>
        <end position="278"/>
    </location>
</feature>
<evidence type="ECO:0000256" key="7">
    <source>
        <dbReference type="ARBA" id="ARBA00022833"/>
    </source>
</evidence>
<evidence type="ECO:0000256" key="1">
    <source>
        <dbReference type="ARBA" id="ARBA00004123"/>
    </source>
</evidence>
<dbReference type="GO" id="GO:0005667">
    <property type="term" value="C:transcription regulator complex"/>
    <property type="evidence" value="ECO:0007669"/>
    <property type="project" value="TreeGrafter"/>
</dbReference>
<keyword evidence="6 13" id="KW-0863">Zinc-finger</keyword>
<evidence type="ECO:0000313" key="17">
    <source>
        <dbReference type="Proteomes" id="UP000694892"/>
    </source>
</evidence>
<dbReference type="SMART" id="SM00355">
    <property type="entry name" value="ZnF_C2H2"/>
    <property type="match status" value="4"/>
</dbReference>
<keyword evidence="4" id="KW-0479">Metal-binding</keyword>
<evidence type="ECO:0000313" key="16">
    <source>
        <dbReference type="EMBL" id="OCT64961.1"/>
    </source>
</evidence>
<evidence type="ECO:0000256" key="12">
    <source>
        <dbReference type="ARBA" id="ARBA00023242"/>
    </source>
</evidence>
<keyword evidence="7" id="KW-0862">Zinc</keyword>
<evidence type="ECO:0000256" key="8">
    <source>
        <dbReference type="ARBA" id="ARBA00023015"/>
    </source>
</evidence>
<dbReference type="GO" id="GO:0031519">
    <property type="term" value="C:PcG protein complex"/>
    <property type="evidence" value="ECO:0007669"/>
    <property type="project" value="TreeGrafter"/>
</dbReference>
<dbReference type="Pfam" id="PF00096">
    <property type="entry name" value="zf-C2H2"/>
    <property type="match status" value="4"/>
</dbReference>
<dbReference type="InterPro" id="IPR013087">
    <property type="entry name" value="Znf_C2H2_type"/>
</dbReference>
<comment type="similarity">
    <text evidence="2">Belongs to the YY transcription factor family.</text>
</comment>
<evidence type="ECO:0000256" key="6">
    <source>
        <dbReference type="ARBA" id="ARBA00022771"/>
    </source>
</evidence>
<keyword evidence="9" id="KW-0238">DNA-binding</keyword>
<evidence type="ECO:0000256" key="14">
    <source>
        <dbReference type="SAM" id="MobiDB-lite"/>
    </source>
</evidence>
<sequence length="372" mass="41102">MNMASGDTLYIASDGSEMPAEIVELHEIEVECIPVETIETTVVGDDEDDDDESGHHQQPMIALQPLDSDDGVHSHHQEVILVQTREEVVGGDDSDLRADDGYEDQILIPVPAPAGEDEYIEQTLVTVAGKSSGGRMKKGGGGSGKKSSKKSYLSGAEASGRKWEQKQVQIKTLEGEFSVTMWASDDKKDIDHETVVEEQIIGENSPPDYSEYMTGKKLPPGGIPGIDLSDPKQLAEFARMKPRKIKEDDAPRTIACPHKGCTKMFRDNSAMRKHLHTHGPRVHVCAECGKAFVESSKLKRHQLVHTGEKPFQCTFEGCGKRFSLDFNLRTHVRIHTGDRPYVCPFDGCNKKFAQSTNLKSHILTHAKAKNNQ</sequence>
<comment type="subcellular location">
    <subcellularLocation>
        <location evidence="1">Nucleus</location>
    </subcellularLocation>
</comment>
<dbReference type="InterPro" id="IPR036236">
    <property type="entry name" value="Znf_C2H2_sf"/>
</dbReference>
<dbReference type="FunFam" id="3.30.160.60:FF:000104">
    <property type="entry name" value="Transcriptional repressor protein YY1"/>
    <property type="match status" value="1"/>
</dbReference>
<evidence type="ECO:0000256" key="2">
    <source>
        <dbReference type="ARBA" id="ARBA00006232"/>
    </source>
</evidence>
<name>A0A974C204_XENLA</name>
<dbReference type="GO" id="GO:0008270">
    <property type="term" value="F:zinc ion binding"/>
    <property type="evidence" value="ECO:0007669"/>
    <property type="project" value="UniProtKB-KW"/>
</dbReference>
<dbReference type="PROSITE" id="PS50157">
    <property type="entry name" value="ZINC_FINGER_C2H2_2"/>
    <property type="match status" value="4"/>
</dbReference>
<dbReference type="EMBL" id="CM004481">
    <property type="protein sequence ID" value="OCT64961.1"/>
    <property type="molecule type" value="Genomic_DNA"/>
</dbReference>
<keyword evidence="10" id="KW-0010">Activator</keyword>
<keyword evidence="12" id="KW-0539">Nucleus</keyword>
<dbReference type="FunFam" id="3.30.160.60:FF:000109">
    <property type="entry name" value="Transcriptional repressor protein YY1"/>
    <property type="match status" value="1"/>
</dbReference>
<evidence type="ECO:0000256" key="10">
    <source>
        <dbReference type="ARBA" id="ARBA00023159"/>
    </source>
</evidence>
<evidence type="ECO:0000256" key="9">
    <source>
        <dbReference type="ARBA" id="ARBA00023125"/>
    </source>
</evidence>
<keyword evidence="3" id="KW-0678">Repressor</keyword>
<feature type="domain" description="C2H2-type" evidence="15">
    <location>
        <begin position="311"/>
        <end position="340"/>
    </location>
</feature>
<gene>
    <name evidence="16" type="ORF">XELAEV_18041203mg</name>
</gene>
<dbReference type="Proteomes" id="UP000694892">
    <property type="component" value="Chromosome 8S"/>
</dbReference>
<evidence type="ECO:0000256" key="4">
    <source>
        <dbReference type="ARBA" id="ARBA00022723"/>
    </source>
</evidence>
<keyword evidence="11" id="KW-0804">Transcription</keyword>
<feature type="region of interest" description="Disordered" evidence="14">
    <location>
        <begin position="131"/>
        <end position="164"/>
    </location>
</feature>
<dbReference type="FunFam" id="3.30.160.60:FF:000174">
    <property type="entry name" value="Transcriptional repressor protein YY1"/>
    <property type="match status" value="1"/>
</dbReference>
<keyword evidence="5" id="KW-0677">Repeat</keyword>
<dbReference type="PANTHER" id="PTHR14003:SF27">
    <property type="entry name" value="TRANSCRIPTIONAL REPRESSOR PROTEIN YY1"/>
    <property type="match status" value="1"/>
</dbReference>
<reference evidence="17" key="1">
    <citation type="journal article" date="2016" name="Nature">
        <title>Genome evolution in the allotetraploid frog Xenopus laevis.</title>
        <authorList>
            <person name="Session A.M."/>
            <person name="Uno Y."/>
            <person name="Kwon T."/>
            <person name="Chapman J.A."/>
            <person name="Toyoda A."/>
            <person name="Takahashi S."/>
            <person name="Fukui A."/>
            <person name="Hikosaka A."/>
            <person name="Suzuki A."/>
            <person name="Kondo M."/>
            <person name="van Heeringen S.J."/>
            <person name="Quigley I."/>
            <person name="Heinz S."/>
            <person name="Ogino H."/>
            <person name="Ochi H."/>
            <person name="Hellsten U."/>
            <person name="Lyons J.B."/>
            <person name="Simakov O."/>
            <person name="Putnam N."/>
            <person name="Stites J."/>
            <person name="Kuroki Y."/>
            <person name="Tanaka T."/>
            <person name="Michiue T."/>
            <person name="Watanabe M."/>
            <person name="Bogdanovic O."/>
            <person name="Lister R."/>
            <person name="Georgiou G."/>
            <person name="Paranjpe S.S."/>
            <person name="van Kruijsbergen I."/>
            <person name="Shu S."/>
            <person name="Carlson J."/>
            <person name="Kinoshita T."/>
            <person name="Ohta Y."/>
            <person name="Mawaribuchi S."/>
            <person name="Jenkins J."/>
            <person name="Grimwood J."/>
            <person name="Schmutz J."/>
            <person name="Mitros T."/>
            <person name="Mozaffari S.V."/>
            <person name="Suzuki Y."/>
            <person name="Haramoto Y."/>
            <person name="Yamamoto T.S."/>
            <person name="Takagi C."/>
            <person name="Heald R."/>
            <person name="Miller K."/>
            <person name="Haudenschild C."/>
            <person name="Kitzman J."/>
            <person name="Nakayama T."/>
            <person name="Izutsu Y."/>
            <person name="Robert J."/>
            <person name="Fortriede J."/>
            <person name="Burns K."/>
            <person name="Lotay V."/>
            <person name="Karimi K."/>
            <person name="Yasuoka Y."/>
            <person name="Dichmann D.S."/>
            <person name="Flajnik M.F."/>
            <person name="Houston D.W."/>
            <person name="Shendure J."/>
            <person name="DuPasquier L."/>
            <person name="Vize P.D."/>
            <person name="Zorn A.M."/>
            <person name="Ito M."/>
            <person name="Marcotte E.M."/>
            <person name="Wallingford J.B."/>
            <person name="Ito Y."/>
            <person name="Asashima M."/>
            <person name="Ueno N."/>
            <person name="Matsuda Y."/>
            <person name="Veenstra G.J."/>
            <person name="Fujiyama A."/>
            <person name="Harland R.M."/>
            <person name="Taira M."/>
            <person name="Rokhsar D.S."/>
        </authorList>
    </citation>
    <scope>NUCLEOTIDE SEQUENCE [LARGE SCALE GENOMIC DNA]</scope>
    <source>
        <strain evidence="17">J</strain>
    </source>
</reference>
<dbReference type="AlphaFoldDB" id="A0A974C204"/>
<proteinExistence type="inferred from homology"/>
<feature type="domain" description="C2H2-type" evidence="15">
    <location>
        <begin position="341"/>
        <end position="370"/>
    </location>
</feature>
<evidence type="ECO:0000259" key="15">
    <source>
        <dbReference type="PROSITE" id="PS50157"/>
    </source>
</evidence>